<dbReference type="Pfam" id="PF04434">
    <property type="entry name" value="SWIM"/>
    <property type="match status" value="1"/>
</dbReference>
<dbReference type="EMBL" id="KZ662707">
    <property type="protein sequence ID" value="PPS20303.1"/>
    <property type="molecule type" value="Genomic_DNA"/>
</dbReference>
<evidence type="ECO:0000259" key="5">
    <source>
        <dbReference type="PROSITE" id="PS50966"/>
    </source>
</evidence>
<sequence>MPMKVLSIKYQFCTLVDPLSYDSFDIKGPRSLKAMVQTHLASGSLYLELYMMVGRMMSPIWIHLKSPALMVQKLDYFLNWSLFQPYLKMLKGVQMRTTKIKMYSPLAHMHNVDLYQDDALEFPYRPHRRRDRTSSSLVSGEMEVGKADPKTSVPVLIANIHSKLKYTPSYRKVWIAKQKALEKMHGRWDASYNEVWQWCQDGSGRIIPIAFAITPRESADNWDFFISRLKRNVCPQPDICVILDWGTGILAAIERQGSQWHCTHHRTCDCGVFDALRYPCTHAIAACQNLRLDPMTYVNQVYKIKYMYNVWRHVFPLIPDERKWPSVSLAPFKLLPDRELLRKPKG</sequence>
<evidence type="ECO:0000256" key="1">
    <source>
        <dbReference type="ARBA" id="ARBA00022723"/>
    </source>
</evidence>
<organism evidence="6 7">
    <name type="scientific">Gossypium barbadense</name>
    <name type="common">Sea Island cotton</name>
    <name type="synonym">Hibiscus barbadensis</name>
    <dbReference type="NCBI Taxonomy" id="3634"/>
    <lineage>
        <taxon>Eukaryota</taxon>
        <taxon>Viridiplantae</taxon>
        <taxon>Streptophyta</taxon>
        <taxon>Embryophyta</taxon>
        <taxon>Tracheophyta</taxon>
        <taxon>Spermatophyta</taxon>
        <taxon>Magnoliopsida</taxon>
        <taxon>eudicotyledons</taxon>
        <taxon>Gunneridae</taxon>
        <taxon>Pentapetalae</taxon>
        <taxon>rosids</taxon>
        <taxon>malvids</taxon>
        <taxon>Malvales</taxon>
        <taxon>Malvaceae</taxon>
        <taxon>Malvoideae</taxon>
        <taxon>Gossypium</taxon>
    </lineage>
</organism>
<dbReference type="Proteomes" id="UP000239757">
    <property type="component" value="Unassembled WGS sequence"/>
</dbReference>
<dbReference type="OrthoDB" id="1931668at2759"/>
<dbReference type="GO" id="GO:0008270">
    <property type="term" value="F:zinc ion binding"/>
    <property type="evidence" value="ECO:0007669"/>
    <property type="project" value="UniProtKB-KW"/>
</dbReference>
<name>A0A2P5YXN3_GOSBA</name>
<evidence type="ECO:0000313" key="6">
    <source>
        <dbReference type="EMBL" id="PPS20303.1"/>
    </source>
</evidence>
<evidence type="ECO:0000256" key="2">
    <source>
        <dbReference type="ARBA" id="ARBA00022771"/>
    </source>
</evidence>
<evidence type="ECO:0000256" key="3">
    <source>
        <dbReference type="ARBA" id="ARBA00022833"/>
    </source>
</evidence>
<gene>
    <name evidence="6" type="ORF">GOBAR_AA00287</name>
</gene>
<keyword evidence="3" id="KW-0862">Zinc</keyword>
<dbReference type="PANTHER" id="PTHR31973:SF195">
    <property type="entry name" value="MUDR FAMILY TRANSPOSASE"/>
    <property type="match status" value="1"/>
</dbReference>
<evidence type="ECO:0000256" key="4">
    <source>
        <dbReference type="PROSITE-ProRule" id="PRU00325"/>
    </source>
</evidence>
<feature type="domain" description="SWIM-type" evidence="5">
    <location>
        <begin position="249"/>
        <end position="291"/>
    </location>
</feature>
<dbReference type="SMART" id="SM00575">
    <property type="entry name" value="ZnF_PMZ"/>
    <property type="match status" value="1"/>
</dbReference>
<dbReference type="PANTHER" id="PTHR31973">
    <property type="entry name" value="POLYPROTEIN, PUTATIVE-RELATED"/>
    <property type="match status" value="1"/>
</dbReference>
<keyword evidence="2 4" id="KW-0863">Zinc-finger</keyword>
<dbReference type="PROSITE" id="PS50966">
    <property type="entry name" value="ZF_SWIM"/>
    <property type="match status" value="1"/>
</dbReference>
<accession>A0A2P5YXN3</accession>
<reference evidence="6 7" key="1">
    <citation type="submission" date="2015-01" db="EMBL/GenBank/DDBJ databases">
        <title>Genome of allotetraploid Gossypium barbadense reveals genomic plasticity and fiber elongation in cotton evolution.</title>
        <authorList>
            <person name="Chen X."/>
            <person name="Liu X."/>
            <person name="Zhao B."/>
            <person name="Zheng H."/>
            <person name="Hu Y."/>
            <person name="Lu G."/>
            <person name="Yang C."/>
            <person name="Chen J."/>
            <person name="Shan C."/>
            <person name="Zhang L."/>
            <person name="Zhou Y."/>
            <person name="Wang L."/>
            <person name="Guo W."/>
            <person name="Bai Y."/>
            <person name="Ruan J."/>
            <person name="Shangguan X."/>
            <person name="Mao Y."/>
            <person name="Jiang J."/>
            <person name="Zhu Y."/>
            <person name="Lei J."/>
            <person name="Kang H."/>
            <person name="Chen S."/>
            <person name="He X."/>
            <person name="Wang R."/>
            <person name="Wang Y."/>
            <person name="Chen J."/>
            <person name="Wang L."/>
            <person name="Yu S."/>
            <person name="Wang B."/>
            <person name="Wei J."/>
            <person name="Song S."/>
            <person name="Lu X."/>
            <person name="Gao Z."/>
            <person name="Gu W."/>
            <person name="Deng X."/>
            <person name="Ma D."/>
            <person name="Wang S."/>
            <person name="Liang W."/>
            <person name="Fang L."/>
            <person name="Cai C."/>
            <person name="Zhu X."/>
            <person name="Zhou B."/>
            <person name="Zhang Y."/>
            <person name="Chen Z."/>
            <person name="Xu S."/>
            <person name="Zhu R."/>
            <person name="Wang S."/>
            <person name="Zhang T."/>
            <person name="Zhao G."/>
        </authorList>
    </citation>
    <scope>NUCLEOTIDE SEQUENCE [LARGE SCALE GENOMIC DNA]</scope>
    <source>
        <strain evidence="7">cv. Xinhai21</strain>
        <tissue evidence="6">Leaf</tissue>
    </source>
</reference>
<evidence type="ECO:0000313" key="7">
    <source>
        <dbReference type="Proteomes" id="UP000239757"/>
    </source>
</evidence>
<protein>
    <recommendedName>
        <fullName evidence="5">SWIM-type domain-containing protein</fullName>
    </recommendedName>
</protein>
<keyword evidence="1" id="KW-0479">Metal-binding</keyword>
<proteinExistence type="predicted"/>
<dbReference type="InterPro" id="IPR007527">
    <property type="entry name" value="Znf_SWIM"/>
</dbReference>
<dbReference type="AlphaFoldDB" id="A0A2P5YXN3"/>
<dbReference type="InterPro" id="IPR006564">
    <property type="entry name" value="Znf_PMZ"/>
</dbReference>